<organism evidence="2 3">
    <name type="scientific">Deinococcus reticulitermitis</name>
    <dbReference type="NCBI Taxonomy" id="856736"/>
    <lineage>
        <taxon>Bacteria</taxon>
        <taxon>Thermotogati</taxon>
        <taxon>Deinococcota</taxon>
        <taxon>Deinococci</taxon>
        <taxon>Deinococcales</taxon>
        <taxon>Deinococcaceae</taxon>
        <taxon>Deinococcus</taxon>
    </lineage>
</organism>
<feature type="domain" description="Exonuclease" evidence="1">
    <location>
        <begin position="13"/>
        <end position="194"/>
    </location>
</feature>
<protein>
    <submittedName>
        <fullName evidence="2">DNA polymerase-3 subunit epsilon</fullName>
    </submittedName>
</protein>
<dbReference type="PANTHER" id="PTHR30231:SF41">
    <property type="entry name" value="DNA POLYMERASE III SUBUNIT EPSILON"/>
    <property type="match status" value="1"/>
</dbReference>
<dbReference type="SUPFAM" id="SSF53098">
    <property type="entry name" value="Ribonuclease H-like"/>
    <property type="match status" value="1"/>
</dbReference>
<dbReference type="FunFam" id="3.30.420.10:FF:000045">
    <property type="entry name" value="3'-5' exonuclease DinG"/>
    <property type="match status" value="1"/>
</dbReference>
<dbReference type="InterPro" id="IPR036397">
    <property type="entry name" value="RNaseH_sf"/>
</dbReference>
<evidence type="ECO:0000313" key="3">
    <source>
        <dbReference type="Proteomes" id="UP000199223"/>
    </source>
</evidence>
<dbReference type="GO" id="GO:0005829">
    <property type="term" value="C:cytosol"/>
    <property type="evidence" value="ECO:0007669"/>
    <property type="project" value="TreeGrafter"/>
</dbReference>
<dbReference type="Pfam" id="PF00929">
    <property type="entry name" value="RNase_T"/>
    <property type="match status" value="1"/>
</dbReference>
<dbReference type="InterPro" id="IPR006054">
    <property type="entry name" value="DnaQ"/>
</dbReference>
<dbReference type="GO" id="GO:0008408">
    <property type="term" value="F:3'-5' exonuclease activity"/>
    <property type="evidence" value="ECO:0007669"/>
    <property type="project" value="TreeGrafter"/>
</dbReference>
<keyword evidence="3" id="KW-1185">Reference proteome</keyword>
<accession>A0A1H6WP54</accession>
<dbReference type="InterPro" id="IPR013520">
    <property type="entry name" value="Ribonucl_H"/>
</dbReference>
<dbReference type="SMART" id="SM00479">
    <property type="entry name" value="EXOIII"/>
    <property type="match status" value="1"/>
</dbReference>
<proteinExistence type="predicted"/>
<dbReference type="NCBIfam" id="TIGR00573">
    <property type="entry name" value="dnaq"/>
    <property type="match status" value="1"/>
</dbReference>
<dbReference type="PANTHER" id="PTHR30231">
    <property type="entry name" value="DNA POLYMERASE III SUBUNIT EPSILON"/>
    <property type="match status" value="1"/>
</dbReference>
<sequence>MSVEAFFEREWPELVVFDLETTGLSPERDAIVEIGALRLRGQGRSGRHWEEAGRYSALVRPTTAAGDPRPIPWQAQRVHGISDEMVREAPTIGEVLPAFLDFVGDAAVVAHNISFDSGFLRANAARHGLRWAPPAELCTVQLSRRTFPHERSHQLGAVAERLGLSFAPGSRHRSLGDVEVTAQAYVRLSELLRGGR</sequence>
<dbReference type="GO" id="GO:0003677">
    <property type="term" value="F:DNA binding"/>
    <property type="evidence" value="ECO:0007669"/>
    <property type="project" value="InterPro"/>
</dbReference>
<dbReference type="OrthoDB" id="9813328at2"/>
<dbReference type="STRING" id="856736.SAMN04488058_104119"/>
<dbReference type="RefSeq" id="WP_092263992.1">
    <property type="nucleotide sequence ID" value="NZ_FNZA01000004.1"/>
</dbReference>
<dbReference type="AlphaFoldDB" id="A0A1H6WP54"/>
<dbReference type="InterPro" id="IPR012337">
    <property type="entry name" value="RNaseH-like_sf"/>
</dbReference>
<evidence type="ECO:0000259" key="1">
    <source>
        <dbReference type="SMART" id="SM00479"/>
    </source>
</evidence>
<dbReference type="CDD" id="cd06127">
    <property type="entry name" value="DEDDh"/>
    <property type="match status" value="1"/>
</dbReference>
<evidence type="ECO:0000313" key="2">
    <source>
        <dbReference type="EMBL" id="SEJ14262.1"/>
    </source>
</evidence>
<dbReference type="GO" id="GO:0045004">
    <property type="term" value="P:DNA replication proofreading"/>
    <property type="evidence" value="ECO:0007669"/>
    <property type="project" value="TreeGrafter"/>
</dbReference>
<name>A0A1H6WP54_9DEIO</name>
<dbReference type="GO" id="GO:0003887">
    <property type="term" value="F:DNA-directed DNA polymerase activity"/>
    <property type="evidence" value="ECO:0007669"/>
    <property type="project" value="InterPro"/>
</dbReference>
<dbReference type="Proteomes" id="UP000199223">
    <property type="component" value="Unassembled WGS sequence"/>
</dbReference>
<gene>
    <name evidence="2" type="ORF">SAMN04488058_104119</name>
</gene>
<reference evidence="3" key="1">
    <citation type="submission" date="2016-10" db="EMBL/GenBank/DDBJ databases">
        <authorList>
            <person name="Varghese N."/>
            <person name="Submissions S."/>
        </authorList>
    </citation>
    <scope>NUCLEOTIDE SEQUENCE [LARGE SCALE GENOMIC DNA]</scope>
    <source>
        <strain evidence="3">CGMCC 1.10218</strain>
    </source>
</reference>
<dbReference type="EMBL" id="FNZA01000004">
    <property type="protein sequence ID" value="SEJ14262.1"/>
    <property type="molecule type" value="Genomic_DNA"/>
</dbReference>
<dbReference type="Gene3D" id="3.30.420.10">
    <property type="entry name" value="Ribonuclease H-like superfamily/Ribonuclease H"/>
    <property type="match status" value="1"/>
</dbReference>